<organism evidence="1 2">
    <name type="scientific">Streptomyces celluloflavus</name>
    <dbReference type="NCBI Taxonomy" id="58344"/>
    <lineage>
        <taxon>Bacteria</taxon>
        <taxon>Bacillati</taxon>
        <taxon>Actinomycetota</taxon>
        <taxon>Actinomycetes</taxon>
        <taxon>Kitasatosporales</taxon>
        <taxon>Streptomycetaceae</taxon>
        <taxon>Streptomyces</taxon>
    </lineage>
</organism>
<proteinExistence type="predicted"/>
<dbReference type="Proteomes" id="UP001610990">
    <property type="component" value="Unassembled WGS sequence"/>
</dbReference>
<dbReference type="RefSeq" id="WP_367433446.1">
    <property type="nucleotide sequence ID" value="NZ_CP108413.1"/>
</dbReference>
<protein>
    <submittedName>
        <fullName evidence="1">Uncharacterized protein</fullName>
    </submittedName>
</protein>
<gene>
    <name evidence="1" type="ORF">ACH4GP_24125</name>
</gene>
<reference evidence="1 2" key="1">
    <citation type="submission" date="2024-10" db="EMBL/GenBank/DDBJ databases">
        <title>The Natural Products Discovery Center: Release of the First 8490 Sequenced Strains for Exploring Actinobacteria Biosynthetic Diversity.</title>
        <authorList>
            <person name="Kalkreuter E."/>
            <person name="Kautsar S.A."/>
            <person name="Yang D."/>
            <person name="Bader C.D."/>
            <person name="Teijaro C.N."/>
            <person name="Fluegel L."/>
            <person name="Davis C.M."/>
            <person name="Simpson J.R."/>
            <person name="Lauterbach L."/>
            <person name="Steele A.D."/>
            <person name="Gui C."/>
            <person name="Meng S."/>
            <person name="Li G."/>
            <person name="Viehrig K."/>
            <person name="Ye F."/>
            <person name="Su P."/>
            <person name="Kiefer A.F."/>
            <person name="Nichols A."/>
            <person name="Cepeda A.J."/>
            <person name="Yan W."/>
            <person name="Fan B."/>
            <person name="Jiang Y."/>
            <person name="Adhikari A."/>
            <person name="Zheng C.-J."/>
            <person name="Schuster L."/>
            <person name="Cowan T.M."/>
            <person name="Smanski M.J."/>
            <person name="Chevrette M.G."/>
            <person name="De Carvalho L.P.S."/>
            <person name="Shen B."/>
        </authorList>
    </citation>
    <scope>NUCLEOTIDE SEQUENCE [LARGE SCALE GENOMIC DNA]</scope>
    <source>
        <strain evidence="1 2">NPDC018013</strain>
    </source>
</reference>
<name>A0ABW7RHA6_9ACTN</name>
<comment type="caution">
    <text evidence="1">The sequence shown here is derived from an EMBL/GenBank/DDBJ whole genome shotgun (WGS) entry which is preliminary data.</text>
</comment>
<evidence type="ECO:0000313" key="2">
    <source>
        <dbReference type="Proteomes" id="UP001610990"/>
    </source>
</evidence>
<evidence type="ECO:0000313" key="1">
    <source>
        <dbReference type="EMBL" id="MFH8587451.1"/>
    </source>
</evidence>
<dbReference type="EMBL" id="JBIRGH010000016">
    <property type="protein sequence ID" value="MFH8587451.1"/>
    <property type="molecule type" value="Genomic_DNA"/>
</dbReference>
<accession>A0ABW7RHA6</accession>
<sequence length="53" mass="5761">MGRYGAAALLLGHAAERVAELPGLHVGTVRTFVRGDTTAELLKIIRTLTEERE</sequence>
<keyword evidence="2" id="KW-1185">Reference proteome</keyword>